<evidence type="ECO:0000259" key="3">
    <source>
        <dbReference type="PROSITE" id="PS51186"/>
    </source>
</evidence>
<dbReference type="AlphaFoldDB" id="A0A097R2Q7"/>
<sequence length="169" mass="19195">MTNENITFQYAELQHLTMLAEVERLAAAQFPADRLPESLRNATLSAERLLQAHQAQNLWVAIRNEKPIGFAMLEVIGEFAHLAEVNVLPAFSQRGIGHYLVDHALVAARQRDFSGVGLTTFLDLPWNAPFYQKVGFTLVGDEQFPFLERALLEERNAGLIQRVAMFYYF</sequence>
<evidence type="ECO:0000313" key="5">
    <source>
        <dbReference type="Proteomes" id="UP000029986"/>
    </source>
</evidence>
<name>A0A097R2Q7_HAFAL</name>
<keyword evidence="2" id="KW-0012">Acyltransferase</keyword>
<feature type="domain" description="N-acetyltransferase" evidence="3">
    <location>
        <begin position="6"/>
        <end position="158"/>
    </location>
</feature>
<dbReference type="Proteomes" id="UP000029986">
    <property type="component" value="Chromosome"/>
</dbReference>
<dbReference type="PATRIC" id="fig|1453496.5.peg.2404"/>
<dbReference type="PANTHER" id="PTHR43877">
    <property type="entry name" value="AMINOALKYLPHOSPHONATE N-ACETYLTRANSFERASE-RELATED-RELATED"/>
    <property type="match status" value="1"/>
</dbReference>
<evidence type="ECO:0000313" key="4">
    <source>
        <dbReference type="EMBL" id="AIU73012.1"/>
    </source>
</evidence>
<dbReference type="EMBL" id="CP009706">
    <property type="protein sequence ID" value="AIU73012.1"/>
    <property type="molecule type" value="Genomic_DNA"/>
</dbReference>
<accession>A0A097R2Q7</accession>
<dbReference type="KEGG" id="hav:AT03_11865"/>
<dbReference type="Gene3D" id="3.40.630.30">
    <property type="match status" value="1"/>
</dbReference>
<dbReference type="CDD" id="cd04301">
    <property type="entry name" value="NAT_SF"/>
    <property type="match status" value="1"/>
</dbReference>
<evidence type="ECO:0000256" key="2">
    <source>
        <dbReference type="ARBA" id="ARBA00023315"/>
    </source>
</evidence>
<reference evidence="4 5" key="1">
    <citation type="journal article" date="2014" name="Gut Pathog.">
        <title>Gene clusters of Hafnia alvei strain FB1 important in survival and pathogenesis: a draft genome perspective.</title>
        <authorList>
            <person name="Tan J.Y."/>
            <person name="Yin W.F."/>
            <person name="Chan K.G."/>
        </authorList>
    </citation>
    <scope>NUCLEOTIDE SEQUENCE [LARGE SCALE GENOMIC DNA]</scope>
    <source>
        <strain evidence="4 5">FB1</strain>
    </source>
</reference>
<dbReference type="SUPFAM" id="SSF55729">
    <property type="entry name" value="Acyl-CoA N-acyltransferases (Nat)"/>
    <property type="match status" value="1"/>
</dbReference>
<dbReference type="InterPro" id="IPR016181">
    <property type="entry name" value="Acyl_CoA_acyltransferase"/>
</dbReference>
<dbReference type="PROSITE" id="PS51186">
    <property type="entry name" value="GNAT"/>
    <property type="match status" value="1"/>
</dbReference>
<dbReference type="InterPro" id="IPR050832">
    <property type="entry name" value="Bact_Acetyltransf"/>
</dbReference>
<dbReference type="RefSeq" id="WP_025796794.1">
    <property type="nucleotide sequence ID" value="NZ_CP009706.1"/>
</dbReference>
<dbReference type="GO" id="GO:0016747">
    <property type="term" value="F:acyltransferase activity, transferring groups other than amino-acyl groups"/>
    <property type="evidence" value="ECO:0007669"/>
    <property type="project" value="InterPro"/>
</dbReference>
<dbReference type="OrthoDB" id="572496at2"/>
<keyword evidence="1 4" id="KW-0808">Transferase</keyword>
<organism evidence="4 5">
    <name type="scientific">Hafnia alvei FB1</name>
    <dbReference type="NCBI Taxonomy" id="1453496"/>
    <lineage>
        <taxon>Bacteria</taxon>
        <taxon>Pseudomonadati</taxon>
        <taxon>Pseudomonadota</taxon>
        <taxon>Gammaproteobacteria</taxon>
        <taxon>Enterobacterales</taxon>
        <taxon>Hafniaceae</taxon>
        <taxon>Hafnia</taxon>
    </lineage>
</organism>
<keyword evidence="5" id="KW-1185">Reference proteome</keyword>
<dbReference type="HOGENOM" id="CLU_096760_0_0_6"/>
<dbReference type="Pfam" id="PF00583">
    <property type="entry name" value="Acetyltransf_1"/>
    <property type="match status" value="1"/>
</dbReference>
<proteinExistence type="predicted"/>
<protein>
    <submittedName>
        <fullName evidence="4">Acetyltransferase</fullName>
    </submittedName>
</protein>
<dbReference type="eggNOG" id="COG0456">
    <property type="taxonomic scope" value="Bacteria"/>
</dbReference>
<dbReference type="InterPro" id="IPR000182">
    <property type="entry name" value="GNAT_dom"/>
</dbReference>
<gene>
    <name evidence="4" type="ORF">AT03_11865</name>
</gene>
<evidence type="ECO:0000256" key="1">
    <source>
        <dbReference type="ARBA" id="ARBA00022679"/>
    </source>
</evidence>